<dbReference type="Proteomes" id="UP001321450">
    <property type="component" value="Chromosome"/>
</dbReference>
<evidence type="ECO:0000313" key="3">
    <source>
        <dbReference type="Proteomes" id="UP001321450"/>
    </source>
</evidence>
<sequence length="345" mass="39570">MNYYTDQLLPGLINSLSSQSGTTECIIVDNSRSIHPDSLPNSPLSIRIIKSKNIGYGRAINIALEQSRTKWVLLINPDARLLPGCLENMANATKLLDTPLLGPRFYWDDNCDFRMPPALGDHPSLYASCCMAQQNKLEASLLDSEWQIHHDYFWKQTSPFQEPFLSGACMLVNTDWFQKANEPVFDEDYFLYYEDTDLCLRIMKHDMMPIVVPSAGAVHYFNQAPDSEEKKQDLMEKSRITYYKKHFGSIPRLPKINWLPAKPIPDLDIAGTPPEFPCNFPLNPLTLELAMNPWFVPFIQTDISPPGLRLPNEVWKRLAPGPYFARIRHPQLGTLKKWRFVKPTI</sequence>
<dbReference type="SUPFAM" id="SSF53448">
    <property type="entry name" value="Nucleotide-diphospho-sugar transferases"/>
    <property type="match status" value="1"/>
</dbReference>
<keyword evidence="2" id="KW-0808">Transferase</keyword>
<dbReference type="PANTHER" id="PTHR43179:SF7">
    <property type="entry name" value="RHAMNOSYLTRANSFERASE WBBL"/>
    <property type="match status" value="1"/>
</dbReference>
<dbReference type="AlphaFoldDB" id="A0AAU9CBC2"/>
<organism evidence="2 3">
    <name type="scientific">Methylomarinovum tepidoasis</name>
    <dbReference type="NCBI Taxonomy" id="2840183"/>
    <lineage>
        <taxon>Bacteria</taxon>
        <taxon>Pseudomonadati</taxon>
        <taxon>Pseudomonadota</taxon>
        <taxon>Gammaproteobacteria</taxon>
        <taxon>Methylococcales</taxon>
        <taxon>Methylothermaceae</taxon>
        <taxon>Methylomarinovum</taxon>
    </lineage>
</organism>
<protein>
    <submittedName>
        <fullName evidence="2">N-acetylglucosaminyl-diphospho-decaprenol L-rhamnosyltransferase</fullName>
        <ecNumber evidence="2">2.4.1.289</ecNumber>
    </submittedName>
</protein>
<dbReference type="Pfam" id="PF00535">
    <property type="entry name" value="Glycos_transf_2"/>
    <property type="match status" value="1"/>
</dbReference>
<dbReference type="PANTHER" id="PTHR43179">
    <property type="entry name" value="RHAMNOSYLTRANSFERASE WBBL"/>
    <property type="match status" value="1"/>
</dbReference>
<reference evidence="3" key="1">
    <citation type="journal article" date="2024" name="Int. J. Syst. Evol. Microbiol.">
        <title>Methylomarinovum tepidoasis sp. nov., a moderately thermophilic methanotroph of the family Methylothermaceae isolated from a deep-sea hydrothermal field.</title>
        <authorList>
            <person name="Hirayama H."/>
            <person name="Takaki Y."/>
            <person name="Abe M."/>
            <person name="Miyazaki M."/>
            <person name="Uematsu K."/>
            <person name="Matsui Y."/>
            <person name="Takai K."/>
        </authorList>
    </citation>
    <scope>NUCLEOTIDE SEQUENCE [LARGE SCALE GENOMIC DNA]</scope>
    <source>
        <strain evidence="3">IN45</strain>
    </source>
</reference>
<keyword evidence="2" id="KW-0328">Glycosyltransferase</keyword>
<dbReference type="EC" id="2.4.1.289" evidence="2"/>
<name>A0AAU9CBC2_9GAMM</name>
<dbReference type="InterPro" id="IPR029044">
    <property type="entry name" value="Nucleotide-diphossugar_trans"/>
</dbReference>
<dbReference type="GO" id="GO:0102096">
    <property type="term" value="F:decaprenyl-N-acetyl-alpha-D-glucosaminyl-pyrophosphate:dTDP-alpha-L-rhamnose rhamnosyltransferase activity"/>
    <property type="evidence" value="ECO:0007669"/>
    <property type="project" value="UniProtKB-EC"/>
</dbReference>
<feature type="domain" description="Glycosyltransferase 2-like" evidence="1">
    <location>
        <begin position="7"/>
        <end position="177"/>
    </location>
</feature>
<dbReference type="EMBL" id="AP024718">
    <property type="protein sequence ID" value="BCX87976.1"/>
    <property type="molecule type" value="Genomic_DNA"/>
</dbReference>
<evidence type="ECO:0000313" key="2">
    <source>
        <dbReference type="EMBL" id="BCX87976.1"/>
    </source>
</evidence>
<dbReference type="KEGG" id="meiy:MIN45_P0343"/>
<dbReference type="InterPro" id="IPR001173">
    <property type="entry name" value="Glyco_trans_2-like"/>
</dbReference>
<proteinExistence type="predicted"/>
<gene>
    <name evidence="2" type="ORF">MIN45_P0343</name>
</gene>
<accession>A0AAU9CBC2</accession>
<dbReference type="Gene3D" id="3.90.550.10">
    <property type="entry name" value="Spore Coat Polysaccharide Biosynthesis Protein SpsA, Chain A"/>
    <property type="match status" value="1"/>
</dbReference>
<evidence type="ECO:0000259" key="1">
    <source>
        <dbReference type="Pfam" id="PF00535"/>
    </source>
</evidence>
<keyword evidence="3" id="KW-1185">Reference proteome</keyword>